<name>A0A2T3FMB6_9CLOT</name>
<dbReference type="AlphaFoldDB" id="A0A2T3FMB6"/>
<reference evidence="2 3" key="1">
    <citation type="submission" date="2018-03" db="EMBL/GenBank/DDBJ databases">
        <title>Lachnoclostridium SNUG30386 gen.nov., sp.nov., isolated from human faeces.</title>
        <authorList>
            <person name="Seo B."/>
            <person name="Jeon K."/>
            <person name="Ko G."/>
        </authorList>
    </citation>
    <scope>NUCLEOTIDE SEQUENCE [LARGE SCALE GENOMIC DNA]</scope>
    <source>
        <strain evidence="2 3">SNUG30386</strain>
    </source>
</reference>
<dbReference type="RefSeq" id="WP_107001336.1">
    <property type="nucleotide sequence ID" value="NZ_JAQDZI010000003.1"/>
</dbReference>
<accession>A0A2T3FMB6</accession>
<dbReference type="PROSITE" id="PS51482">
    <property type="entry name" value="DEGV"/>
    <property type="match status" value="1"/>
</dbReference>
<organism evidence="2 3">
    <name type="scientific">Clostridium fessum</name>
    <dbReference type="NCBI Taxonomy" id="2126740"/>
    <lineage>
        <taxon>Bacteria</taxon>
        <taxon>Bacillati</taxon>
        <taxon>Bacillota</taxon>
        <taxon>Clostridia</taxon>
        <taxon>Eubacteriales</taxon>
        <taxon>Clostridiaceae</taxon>
        <taxon>Clostridium</taxon>
    </lineage>
</organism>
<gene>
    <name evidence="2" type="ORF">C7U56_11490</name>
</gene>
<proteinExistence type="predicted"/>
<dbReference type="Pfam" id="PF02645">
    <property type="entry name" value="DegV"/>
    <property type="match status" value="1"/>
</dbReference>
<dbReference type="GO" id="GO:0008289">
    <property type="term" value="F:lipid binding"/>
    <property type="evidence" value="ECO:0007669"/>
    <property type="project" value="UniProtKB-KW"/>
</dbReference>
<dbReference type="InterPro" id="IPR050270">
    <property type="entry name" value="DegV_domain_contain"/>
</dbReference>
<keyword evidence="3" id="KW-1185">Reference proteome</keyword>
<dbReference type="Gene3D" id="2.20.28.50">
    <property type="entry name" value="degv family protein"/>
    <property type="match status" value="1"/>
</dbReference>
<dbReference type="Proteomes" id="UP000241048">
    <property type="component" value="Unassembled WGS sequence"/>
</dbReference>
<dbReference type="Gene3D" id="3.30.1180.10">
    <property type="match status" value="1"/>
</dbReference>
<dbReference type="SUPFAM" id="SSF82549">
    <property type="entry name" value="DAK1/DegV-like"/>
    <property type="match status" value="1"/>
</dbReference>
<dbReference type="EMBL" id="PYLO01000004">
    <property type="protein sequence ID" value="PST36417.1"/>
    <property type="molecule type" value="Genomic_DNA"/>
</dbReference>
<keyword evidence="1" id="KW-0446">Lipid-binding</keyword>
<evidence type="ECO:0000313" key="2">
    <source>
        <dbReference type="EMBL" id="PST36417.1"/>
    </source>
</evidence>
<dbReference type="InterPro" id="IPR003797">
    <property type="entry name" value="DegV"/>
</dbReference>
<dbReference type="Gene3D" id="3.40.50.10440">
    <property type="entry name" value="Dihydroxyacetone kinase, domain 1"/>
    <property type="match status" value="1"/>
</dbReference>
<dbReference type="InterPro" id="IPR043168">
    <property type="entry name" value="DegV_C"/>
</dbReference>
<comment type="caution">
    <text evidence="2">The sequence shown here is derived from an EMBL/GenBank/DDBJ whole genome shotgun (WGS) entry which is preliminary data.</text>
</comment>
<dbReference type="NCBIfam" id="TIGR00762">
    <property type="entry name" value="DegV"/>
    <property type="match status" value="1"/>
</dbReference>
<evidence type="ECO:0000313" key="3">
    <source>
        <dbReference type="Proteomes" id="UP000241048"/>
    </source>
</evidence>
<dbReference type="PANTHER" id="PTHR33434">
    <property type="entry name" value="DEGV DOMAIN-CONTAINING PROTEIN DR_1986-RELATED"/>
    <property type="match status" value="1"/>
</dbReference>
<evidence type="ECO:0000256" key="1">
    <source>
        <dbReference type="ARBA" id="ARBA00023121"/>
    </source>
</evidence>
<dbReference type="PANTHER" id="PTHR33434:SF2">
    <property type="entry name" value="FATTY ACID-BINDING PROTEIN TM_1468"/>
    <property type="match status" value="1"/>
</dbReference>
<sequence>MLYKIIGDSCMDLTEELKLDPHFQMIPLTLQIGDYKVTDDETFNQKEFLAKVKASPECPKTACPSPESFKEAFEGEAEYIFVVTLSNHLSGCYNSAALAKRLYEEENGTDGKKIAVIDSLSASAGELNIALFIRDLCEKGLPFEEICRQTEAYRDSMNTYFVIETLDFLKKNGRLTGLTAFIASALNIKPVMGADSGTIIKLDQARGMTRALDRMAEIACKEGGDTASKRLVIAHCNNPERAKHVKEIMCKRANFREVVITNTAGVATVYAGDGGIVMTL</sequence>
<protein>
    <submittedName>
        <fullName evidence="2">DegV family protein</fullName>
    </submittedName>
</protein>